<dbReference type="Proteomes" id="UP000798488">
    <property type="component" value="Unassembled WGS sequence"/>
</dbReference>
<feature type="domain" description="DUF7713" evidence="3">
    <location>
        <begin position="125"/>
        <end position="193"/>
    </location>
</feature>
<dbReference type="InterPro" id="IPR056103">
    <property type="entry name" value="DUF7686"/>
</dbReference>
<comment type="caution">
    <text evidence="4">The sequence shown here is derived from an EMBL/GenBank/DDBJ whole genome shotgun (WGS) entry which is preliminary data.</text>
</comment>
<reference evidence="4" key="1">
    <citation type="submission" date="2016-02" db="EMBL/GenBank/DDBJ databases">
        <title>Draft Genome Sequence of Sporotomaculum syntrophicum Strain FB, a Syntrophic Benzoate Degrader.</title>
        <authorList>
            <person name="Nobu M.K."/>
            <person name="Narihiro T."/>
            <person name="Qiu Y.-L."/>
            <person name="Ohashi A."/>
            <person name="Liu W.-T."/>
            <person name="Yuji S."/>
        </authorList>
    </citation>
    <scope>NUCLEOTIDE SEQUENCE</scope>
    <source>
        <strain evidence="4">FB</strain>
    </source>
</reference>
<evidence type="ECO:0000259" key="1">
    <source>
        <dbReference type="Pfam" id="PF24734"/>
    </source>
</evidence>
<dbReference type="RefSeq" id="WP_161822434.1">
    <property type="nucleotide sequence ID" value="NZ_LSRS01000005.1"/>
</dbReference>
<feature type="domain" description="DUF7686" evidence="2">
    <location>
        <begin position="52"/>
        <end position="121"/>
    </location>
</feature>
<dbReference type="InterPro" id="IPR056130">
    <property type="entry name" value="DUF7713"/>
</dbReference>
<accession>A0A9D2WNU4</accession>
<organism evidence="4 5">
    <name type="scientific">Sporotomaculum syntrophicum</name>
    <dbReference type="NCBI Taxonomy" id="182264"/>
    <lineage>
        <taxon>Bacteria</taxon>
        <taxon>Bacillati</taxon>
        <taxon>Bacillota</taxon>
        <taxon>Clostridia</taxon>
        <taxon>Eubacteriales</taxon>
        <taxon>Desulfallaceae</taxon>
        <taxon>Sporotomaculum</taxon>
    </lineage>
</organism>
<keyword evidence="5" id="KW-1185">Reference proteome</keyword>
<dbReference type="Pfam" id="PF24828">
    <property type="entry name" value="DUF7713"/>
    <property type="match status" value="1"/>
</dbReference>
<evidence type="ECO:0000259" key="3">
    <source>
        <dbReference type="Pfam" id="PF24828"/>
    </source>
</evidence>
<evidence type="ECO:0000259" key="2">
    <source>
        <dbReference type="Pfam" id="PF24735"/>
    </source>
</evidence>
<dbReference type="OrthoDB" id="7601802at2"/>
<evidence type="ECO:0000313" key="4">
    <source>
        <dbReference type="EMBL" id="KAF1084333.1"/>
    </source>
</evidence>
<dbReference type="InterPro" id="IPR056102">
    <property type="entry name" value="DUF7685"/>
</dbReference>
<sequence length="196" mass="22546">MSKQIDHVCDLCHKAVVQVHLQIYKGNTLHICLECNNNLTAELMGLELMPFQPGIYEFSGIRGKKYNFSIHRKINPIGIVYEANEVTKGDSPGFQIAVMDYVNCDQQLLFEKLKAKIKKAIFKRYLETSTAPYGSKVVSIKNREVVGRFEYDEDHDLPKLVIDGKLFSWEEFGRMLNSSEGFQFQLKIFDITDDII</sequence>
<gene>
    <name evidence="4" type="ORF">SPSYN_02109</name>
</gene>
<dbReference type="Pfam" id="PF24735">
    <property type="entry name" value="DUF7686"/>
    <property type="match status" value="1"/>
</dbReference>
<feature type="domain" description="DUF7685" evidence="1">
    <location>
        <begin position="9"/>
        <end position="47"/>
    </location>
</feature>
<evidence type="ECO:0000313" key="5">
    <source>
        <dbReference type="Proteomes" id="UP000798488"/>
    </source>
</evidence>
<dbReference type="AlphaFoldDB" id="A0A9D2WNU4"/>
<dbReference type="EMBL" id="LSRS01000005">
    <property type="protein sequence ID" value="KAF1084333.1"/>
    <property type="molecule type" value="Genomic_DNA"/>
</dbReference>
<protein>
    <submittedName>
        <fullName evidence="4">Uncharacterized protein</fullName>
    </submittedName>
</protein>
<name>A0A9D2WNU4_9FIRM</name>
<dbReference type="Pfam" id="PF24734">
    <property type="entry name" value="DUF7685"/>
    <property type="match status" value="1"/>
</dbReference>
<proteinExistence type="predicted"/>